<evidence type="ECO:0000313" key="3">
    <source>
        <dbReference type="Proteomes" id="UP000283458"/>
    </source>
</evidence>
<keyword evidence="1" id="KW-1133">Transmembrane helix</keyword>
<comment type="caution">
    <text evidence="2">The sequence shown here is derived from an EMBL/GenBank/DDBJ whole genome shotgun (WGS) entry which is preliminary data.</text>
</comment>
<keyword evidence="1" id="KW-0472">Membrane</keyword>
<accession>A0A418W2Y7</accession>
<protein>
    <recommendedName>
        <fullName evidence="4">DUF3311 domain-containing protein</fullName>
    </recommendedName>
</protein>
<dbReference type="EMBL" id="QYUL01000001">
    <property type="protein sequence ID" value="RJF84390.1"/>
    <property type="molecule type" value="Genomic_DNA"/>
</dbReference>
<evidence type="ECO:0000256" key="1">
    <source>
        <dbReference type="SAM" id="Phobius"/>
    </source>
</evidence>
<feature type="transmembrane region" description="Helical" evidence="1">
    <location>
        <begin position="16"/>
        <end position="35"/>
    </location>
</feature>
<proteinExistence type="predicted"/>
<gene>
    <name evidence="2" type="ORF">D3877_07485</name>
</gene>
<reference evidence="2 3" key="1">
    <citation type="submission" date="2018-09" db="EMBL/GenBank/DDBJ databases">
        <authorList>
            <person name="Zhu H."/>
        </authorList>
    </citation>
    <scope>NUCLEOTIDE SEQUENCE [LARGE SCALE GENOMIC DNA]</scope>
    <source>
        <strain evidence="2 3">K2W22B-5</strain>
    </source>
</reference>
<dbReference type="OrthoDB" id="7066136at2"/>
<name>A0A418W2Y7_9PROT</name>
<organism evidence="2 3">
    <name type="scientific">Azospirillum cavernae</name>
    <dbReference type="NCBI Taxonomy" id="2320860"/>
    <lineage>
        <taxon>Bacteria</taxon>
        <taxon>Pseudomonadati</taxon>
        <taxon>Pseudomonadota</taxon>
        <taxon>Alphaproteobacteria</taxon>
        <taxon>Rhodospirillales</taxon>
        <taxon>Azospirillaceae</taxon>
        <taxon>Azospirillum</taxon>
    </lineage>
</organism>
<dbReference type="Proteomes" id="UP000283458">
    <property type="component" value="Unassembled WGS sequence"/>
</dbReference>
<keyword evidence="1" id="KW-0812">Transmembrane</keyword>
<sequence length="69" mass="7459">MTAGPEAAKPPRRDRMVGLFLLALVLFNPPLLRLFGVEGALFGLPPLYAYILIAWAAVIGLAALVAERR</sequence>
<dbReference type="AlphaFoldDB" id="A0A418W2Y7"/>
<keyword evidence="3" id="KW-1185">Reference proteome</keyword>
<feature type="transmembrane region" description="Helical" evidence="1">
    <location>
        <begin position="47"/>
        <end position="66"/>
    </location>
</feature>
<evidence type="ECO:0008006" key="4">
    <source>
        <dbReference type="Google" id="ProtNLM"/>
    </source>
</evidence>
<dbReference type="RefSeq" id="WP_119830037.1">
    <property type="nucleotide sequence ID" value="NZ_QYUL01000001.1"/>
</dbReference>
<evidence type="ECO:0000313" key="2">
    <source>
        <dbReference type="EMBL" id="RJF84390.1"/>
    </source>
</evidence>